<organism evidence="1">
    <name type="scientific">Anguilla anguilla</name>
    <name type="common">European freshwater eel</name>
    <name type="synonym">Muraena anguilla</name>
    <dbReference type="NCBI Taxonomy" id="7936"/>
    <lineage>
        <taxon>Eukaryota</taxon>
        <taxon>Metazoa</taxon>
        <taxon>Chordata</taxon>
        <taxon>Craniata</taxon>
        <taxon>Vertebrata</taxon>
        <taxon>Euteleostomi</taxon>
        <taxon>Actinopterygii</taxon>
        <taxon>Neopterygii</taxon>
        <taxon>Teleostei</taxon>
        <taxon>Anguilliformes</taxon>
        <taxon>Anguillidae</taxon>
        <taxon>Anguilla</taxon>
    </lineage>
</organism>
<reference evidence="1" key="2">
    <citation type="journal article" date="2015" name="Fish Shellfish Immunol.">
        <title>Early steps in the European eel (Anguilla anguilla)-Vibrio vulnificus interaction in the gills: Role of the RtxA13 toxin.</title>
        <authorList>
            <person name="Callol A."/>
            <person name="Pajuelo D."/>
            <person name="Ebbesson L."/>
            <person name="Teles M."/>
            <person name="MacKenzie S."/>
            <person name="Amaro C."/>
        </authorList>
    </citation>
    <scope>NUCLEOTIDE SEQUENCE</scope>
</reference>
<evidence type="ECO:0000313" key="1">
    <source>
        <dbReference type="EMBL" id="JAH94006.1"/>
    </source>
</evidence>
<sequence length="44" mass="5270">MILYLRNNYAIIRHTVWDMSSISNHLDLDVNHYLYSCSLPLNIF</sequence>
<protein>
    <submittedName>
        <fullName evidence="1">Uncharacterized protein</fullName>
    </submittedName>
</protein>
<dbReference type="AlphaFoldDB" id="A0A0E9WUV9"/>
<name>A0A0E9WUV9_ANGAN</name>
<reference evidence="1" key="1">
    <citation type="submission" date="2014-11" db="EMBL/GenBank/DDBJ databases">
        <authorList>
            <person name="Amaro Gonzalez C."/>
        </authorList>
    </citation>
    <scope>NUCLEOTIDE SEQUENCE</scope>
</reference>
<accession>A0A0E9WUV9</accession>
<proteinExistence type="predicted"/>
<dbReference type="EMBL" id="GBXM01014571">
    <property type="protein sequence ID" value="JAH94006.1"/>
    <property type="molecule type" value="Transcribed_RNA"/>
</dbReference>